<evidence type="ECO:0000256" key="1">
    <source>
        <dbReference type="SAM" id="MobiDB-lite"/>
    </source>
</evidence>
<sequence length="267" mass="29495">MPKPIVPVDDLGFATNPNYTGGGPPFQGTPTKSEPSTGRKADGWRPAEEPPAQEWNWWWHWIADWVRFFYNEMLSPLITDAGVLKADTVDSPQIVDEAIQRQHVDERRNLIPNPTAARGNEIWWAYPPAVSLTADDTSIMFRNYPHFDFDDWGGEGNGPYWKLVATGGVFQIDIGDRIKVSAGVNLTLSAKFTVSLLTTGSGRIDIACFESDGTYISDLCVNNFNTNLADWVLLQATGITPALTSYVRVRKLVASSINAGATVFITQ</sequence>
<dbReference type="AlphaFoldDB" id="A0A0F9J133"/>
<accession>A0A0F9J133</accession>
<evidence type="ECO:0000313" key="2">
    <source>
        <dbReference type="EMBL" id="KKL92917.1"/>
    </source>
</evidence>
<feature type="compositionally biased region" description="Basic and acidic residues" evidence="1">
    <location>
        <begin position="37"/>
        <end position="48"/>
    </location>
</feature>
<gene>
    <name evidence="2" type="ORF">LCGC14_1879880</name>
</gene>
<protein>
    <submittedName>
        <fullName evidence="2">Uncharacterized protein</fullName>
    </submittedName>
</protein>
<feature type="region of interest" description="Disordered" evidence="1">
    <location>
        <begin position="1"/>
        <end position="48"/>
    </location>
</feature>
<feature type="non-terminal residue" evidence="2">
    <location>
        <position position="267"/>
    </location>
</feature>
<reference evidence="2" key="1">
    <citation type="journal article" date="2015" name="Nature">
        <title>Complex archaea that bridge the gap between prokaryotes and eukaryotes.</title>
        <authorList>
            <person name="Spang A."/>
            <person name="Saw J.H."/>
            <person name="Jorgensen S.L."/>
            <person name="Zaremba-Niedzwiedzka K."/>
            <person name="Martijn J."/>
            <person name="Lind A.E."/>
            <person name="van Eijk R."/>
            <person name="Schleper C."/>
            <person name="Guy L."/>
            <person name="Ettema T.J."/>
        </authorList>
    </citation>
    <scope>NUCLEOTIDE SEQUENCE</scope>
</reference>
<organism evidence="2">
    <name type="scientific">marine sediment metagenome</name>
    <dbReference type="NCBI Taxonomy" id="412755"/>
    <lineage>
        <taxon>unclassified sequences</taxon>
        <taxon>metagenomes</taxon>
        <taxon>ecological metagenomes</taxon>
    </lineage>
</organism>
<dbReference type="Gene3D" id="2.60.120.260">
    <property type="entry name" value="Galactose-binding domain-like"/>
    <property type="match status" value="1"/>
</dbReference>
<name>A0A0F9J133_9ZZZZ</name>
<dbReference type="EMBL" id="LAZR01019336">
    <property type="protein sequence ID" value="KKL92917.1"/>
    <property type="molecule type" value="Genomic_DNA"/>
</dbReference>
<proteinExistence type="predicted"/>
<comment type="caution">
    <text evidence="2">The sequence shown here is derived from an EMBL/GenBank/DDBJ whole genome shotgun (WGS) entry which is preliminary data.</text>
</comment>